<dbReference type="SMART" id="SM00038">
    <property type="entry name" value="COLFI"/>
    <property type="match status" value="1"/>
</dbReference>
<dbReference type="NCBIfam" id="NF040941">
    <property type="entry name" value="GGGWT_bact"/>
    <property type="match status" value="1"/>
</dbReference>
<dbReference type="FunFam" id="2.60.120.1000:FF:000001">
    <property type="entry name" value="Collagen alpha-1 type I chain"/>
    <property type="match status" value="1"/>
</dbReference>
<evidence type="ECO:0000256" key="5">
    <source>
        <dbReference type="ARBA" id="ARBA00022837"/>
    </source>
</evidence>
<gene>
    <name evidence="8" type="ORF">DL796_12625</name>
</gene>
<dbReference type="PROSITE" id="PS51461">
    <property type="entry name" value="NC1_FIB"/>
    <property type="match status" value="1"/>
</dbReference>
<evidence type="ECO:0000259" key="7">
    <source>
        <dbReference type="PROSITE" id="PS51461"/>
    </source>
</evidence>
<proteinExistence type="predicted"/>
<evidence type="ECO:0000256" key="2">
    <source>
        <dbReference type="ARBA" id="ARBA00022525"/>
    </source>
</evidence>
<evidence type="ECO:0000313" key="8">
    <source>
        <dbReference type="EMBL" id="PXF62239.1"/>
    </source>
</evidence>
<dbReference type="Proteomes" id="UP000247689">
    <property type="component" value="Unassembled WGS sequence"/>
</dbReference>
<comment type="subcellular location">
    <subcellularLocation>
        <location evidence="1">Secreted</location>
    </subcellularLocation>
</comment>
<reference evidence="8 9" key="1">
    <citation type="submission" date="2018-05" db="EMBL/GenBank/DDBJ databases">
        <title>Kangiella spongicola genome sequence.</title>
        <authorList>
            <person name="Maclea K.S."/>
            <person name="Goen A.E."/>
            <person name="Kelley C."/>
            <person name="Underriner A."/>
            <person name="Silverwood T."/>
            <person name="Trachtenberg A.M."/>
        </authorList>
    </citation>
    <scope>NUCLEOTIDE SEQUENCE [LARGE SCALE GENOMIC DNA]</scope>
    <source>
        <strain evidence="8 9">ATCC BAA-2076</strain>
    </source>
</reference>
<dbReference type="GO" id="GO:0005201">
    <property type="term" value="F:extracellular matrix structural constituent"/>
    <property type="evidence" value="ECO:0007669"/>
    <property type="project" value="InterPro"/>
</dbReference>
<keyword evidence="3" id="KW-0479">Metal-binding</keyword>
<organism evidence="8 9">
    <name type="scientific">Kangiella spongicola</name>
    <dbReference type="NCBI Taxonomy" id="796379"/>
    <lineage>
        <taxon>Bacteria</taxon>
        <taxon>Pseudomonadati</taxon>
        <taxon>Pseudomonadota</taxon>
        <taxon>Gammaproteobacteria</taxon>
        <taxon>Kangiellales</taxon>
        <taxon>Kangiellaceae</taxon>
        <taxon>Kangiella</taxon>
    </lineage>
</organism>
<keyword evidence="5" id="KW-0106">Calcium</keyword>
<dbReference type="EMBL" id="QICH01000123">
    <property type="protein sequence ID" value="PXF62239.1"/>
    <property type="molecule type" value="Genomic_DNA"/>
</dbReference>
<keyword evidence="6" id="KW-1015">Disulfide bond</keyword>
<evidence type="ECO:0000256" key="4">
    <source>
        <dbReference type="ARBA" id="ARBA00022737"/>
    </source>
</evidence>
<evidence type="ECO:0000256" key="1">
    <source>
        <dbReference type="ARBA" id="ARBA00004613"/>
    </source>
</evidence>
<dbReference type="Pfam" id="PF01410">
    <property type="entry name" value="COLFI"/>
    <property type="match status" value="1"/>
</dbReference>
<dbReference type="InterPro" id="IPR000885">
    <property type="entry name" value="Fib_collagen_C"/>
</dbReference>
<sequence>MYPEGYYFNADQPSESAKVNLEEIMASLKSLSRQMESVLTPDGSQKSPAPSCRDLKICHPEFKSGEYWIDPNQGCKMDAIKVHCNMESGETCVSSNPSNIPRKNWWASQDGHSKKHVWFGDSMDGGFHFSYGYNGVSEDIVETQLAFLRIRSTQASQNITYYCKNSIAYMDYENGNVKKALRLMSTADMELKAEGNRKFTYNVLEDGCTNHTGEWGKTIFEYRTRKTVHLPIVDIAPFDIGGKDQEFGVDIGPVCFL</sequence>
<protein>
    <recommendedName>
        <fullName evidence="7">Fibrillar collagen NC1 domain-containing protein</fullName>
    </recommendedName>
</protein>
<name>A0A318D7X7_9GAMM</name>
<dbReference type="Gene3D" id="2.60.120.1000">
    <property type="match status" value="1"/>
</dbReference>
<comment type="caution">
    <text evidence="8">The sequence shown here is derived from an EMBL/GenBank/DDBJ whole genome shotgun (WGS) entry which is preliminary data.</text>
</comment>
<evidence type="ECO:0000256" key="6">
    <source>
        <dbReference type="ARBA" id="ARBA00023157"/>
    </source>
</evidence>
<keyword evidence="4" id="KW-0677">Repeat</keyword>
<dbReference type="GO" id="GO:0005576">
    <property type="term" value="C:extracellular region"/>
    <property type="evidence" value="ECO:0007669"/>
    <property type="project" value="UniProtKB-SubCell"/>
</dbReference>
<dbReference type="AlphaFoldDB" id="A0A318D7X7"/>
<evidence type="ECO:0000313" key="9">
    <source>
        <dbReference type="Proteomes" id="UP000247689"/>
    </source>
</evidence>
<dbReference type="GO" id="GO:0046872">
    <property type="term" value="F:metal ion binding"/>
    <property type="evidence" value="ECO:0007669"/>
    <property type="project" value="UniProtKB-KW"/>
</dbReference>
<keyword evidence="9" id="KW-1185">Reference proteome</keyword>
<accession>A0A318D7X7</accession>
<evidence type="ECO:0000256" key="3">
    <source>
        <dbReference type="ARBA" id="ARBA00022723"/>
    </source>
</evidence>
<keyword evidence="2" id="KW-0964">Secreted</keyword>
<feature type="domain" description="Fibrillar collagen NC1" evidence="7">
    <location>
        <begin position="22"/>
        <end position="257"/>
    </location>
</feature>